<feature type="domain" description="Bacterial Ig-like" evidence="2">
    <location>
        <begin position="130"/>
        <end position="195"/>
    </location>
</feature>
<dbReference type="PANTHER" id="PTHR34677:SF3">
    <property type="entry name" value="BACTERIAL IG-LIKE DOMAIN-CONTAINING PROTEIN"/>
    <property type="match status" value="1"/>
</dbReference>
<organism evidence="3 4">
    <name type="scientific">Solirubrobacter ginsenosidimutans</name>
    <dbReference type="NCBI Taxonomy" id="490573"/>
    <lineage>
        <taxon>Bacteria</taxon>
        <taxon>Bacillati</taxon>
        <taxon>Actinomycetota</taxon>
        <taxon>Thermoleophilia</taxon>
        <taxon>Solirubrobacterales</taxon>
        <taxon>Solirubrobacteraceae</taxon>
        <taxon>Solirubrobacter</taxon>
    </lineage>
</organism>
<evidence type="ECO:0000313" key="3">
    <source>
        <dbReference type="EMBL" id="MDA0164687.1"/>
    </source>
</evidence>
<dbReference type="EMBL" id="JAPDOD010000036">
    <property type="protein sequence ID" value="MDA0164687.1"/>
    <property type="molecule type" value="Genomic_DNA"/>
</dbReference>
<evidence type="ECO:0000313" key="4">
    <source>
        <dbReference type="Proteomes" id="UP001149140"/>
    </source>
</evidence>
<dbReference type="Pfam" id="PF19077">
    <property type="entry name" value="Big_13"/>
    <property type="match status" value="1"/>
</dbReference>
<evidence type="ECO:0000259" key="2">
    <source>
        <dbReference type="Pfam" id="PF19077"/>
    </source>
</evidence>
<dbReference type="InterPro" id="IPR044016">
    <property type="entry name" value="Big_13"/>
</dbReference>
<name>A0A9X3S4P1_9ACTN</name>
<reference evidence="3" key="1">
    <citation type="submission" date="2022-10" db="EMBL/GenBank/DDBJ databases">
        <title>The WGS of Solirubrobacter ginsenosidimutans DSM 21036.</title>
        <authorList>
            <person name="Jiang Z."/>
        </authorList>
    </citation>
    <scope>NUCLEOTIDE SEQUENCE</scope>
    <source>
        <strain evidence="3">DSM 21036</strain>
    </source>
</reference>
<dbReference type="InterPro" id="IPR013783">
    <property type="entry name" value="Ig-like_fold"/>
</dbReference>
<dbReference type="RefSeq" id="WP_270043939.1">
    <property type="nucleotide sequence ID" value="NZ_JAPDOD010000036.1"/>
</dbReference>
<dbReference type="Proteomes" id="UP001149140">
    <property type="component" value="Unassembled WGS sequence"/>
</dbReference>
<feature type="signal peptide" evidence="1">
    <location>
        <begin position="1"/>
        <end position="23"/>
    </location>
</feature>
<feature type="chain" id="PRO_5040899602" evidence="1">
    <location>
        <begin position="24"/>
        <end position="561"/>
    </location>
</feature>
<dbReference type="NCBIfam" id="NF033510">
    <property type="entry name" value="Ca_tandemer"/>
    <property type="match status" value="1"/>
</dbReference>
<keyword evidence="4" id="KW-1185">Reference proteome</keyword>
<proteinExistence type="predicted"/>
<comment type="caution">
    <text evidence="3">The sequence shown here is derived from an EMBL/GenBank/DDBJ whole genome shotgun (WGS) entry which is preliminary data.</text>
</comment>
<accession>A0A9X3S4P1</accession>
<dbReference type="GO" id="GO:0005975">
    <property type="term" value="P:carbohydrate metabolic process"/>
    <property type="evidence" value="ECO:0007669"/>
    <property type="project" value="UniProtKB-ARBA"/>
</dbReference>
<dbReference type="PANTHER" id="PTHR34677">
    <property type="match status" value="1"/>
</dbReference>
<evidence type="ECO:0000256" key="1">
    <source>
        <dbReference type="SAM" id="SignalP"/>
    </source>
</evidence>
<sequence>MRWKWMTIGIAAACLAFAPAAHAQADPVVFTAGPSGPTNNRSPSFGFTAAFPTDCRVEPNPANVSCTSPYQLTDLPDGDYRLVVSPSDTHDPALSATRSFTVDTVPPAPPAITSPADNAVVGASVVLDGTLAADATSVRVSDNDVDKGAATLGADGTWQLKLDGLADGTHVLTATAFDAAGNVSAPATRTVRVDTIAPAVTITSAPPSLTNATPVTIAFTASEAATFTCSVAHSTDVPAPQDCSSPFVVPTPDDGEYRVEITAKDAAGLSSEPVPVTVVVDRSAPAAVAPARSETTFTFAPAESGSSFQCRLEGPSGDSGFRACTSPKAYPDLPPGSYRFTLRTFDEAGNHSDAAPTAFTVAAPPVVAIPEAAPTPAPEPVAIAPPTPTPQAGESVVVRASSGTILVRKPGTTEFVAISRSSAVPLGSEIDARKGKAVLTVEPADGKAFERATFYAGLFVVQQVSGYLELTLSETLAPCKRTKAPAANPKSRKLWGDGKGKFRIKGRSGTATTGGGKWLVEDSCDGTFTRASQGVVSVRDSARRKTVLLRAGRSYLAKPKK</sequence>
<gene>
    <name evidence="3" type="ORF">OM076_30750</name>
</gene>
<protein>
    <submittedName>
        <fullName evidence="3">Ig-like domain-containing protein</fullName>
    </submittedName>
</protein>
<dbReference type="Gene3D" id="2.60.40.10">
    <property type="entry name" value="Immunoglobulins"/>
    <property type="match status" value="2"/>
</dbReference>
<keyword evidence="1" id="KW-0732">Signal</keyword>
<dbReference type="AlphaFoldDB" id="A0A9X3S4P1"/>